<comment type="catalytic activity">
    <reaction evidence="6">
        <text>biotin + L-lysyl-[protein] + ATP = N(6)-biotinyl-L-lysyl-[protein] + AMP + diphosphate + H(+)</text>
        <dbReference type="Rhea" id="RHEA:11756"/>
        <dbReference type="Rhea" id="RHEA-COMP:9752"/>
        <dbReference type="Rhea" id="RHEA-COMP:10505"/>
        <dbReference type="ChEBI" id="CHEBI:15378"/>
        <dbReference type="ChEBI" id="CHEBI:29969"/>
        <dbReference type="ChEBI" id="CHEBI:30616"/>
        <dbReference type="ChEBI" id="CHEBI:33019"/>
        <dbReference type="ChEBI" id="CHEBI:57586"/>
        <dbReference type="ChEBI" id="CHEBI:83144"/>
        <dbReference type="ChEBI" id="CHEBI:456215"/>
        <dbReference type="EC" id="6.3.4.15"/>
    </reaction>
</comment>
<dbReference type="RefSeq" id="WP_207047336.1">
    <property type="nucleotide sequence ID" value="NZ_JAFLNC010000005.1"/>
</dbReference>
<dbReference type="PROSITE" id="PS51733">
    <property type="entry name" value="BPL_LPL_CATALYTIC"/>
    <property type="match status" value="1"/>
</dbReference>
<dbReference type="Pfam" id="PF03099">
    <property type="entry name" value="BPL_LplA_LipB"/>
    <property type="match status" value="1"/>
</dbReference>
<evidence type="ECO:0000256" key="1">
    <source>
        <dbReference type="ARBA" id="ARBA00022598"/>
    </source>
</evidence>
<dbReference type="NCBIfam" id="TIGR00121">
    <property type="entry name" value="birA_ligase"/>
    <property type="match status" value="1"/>
</dbReference>
<keyword evidence="1 8" id="KW-0436">Ligase</keyword>
<reference evidence="8 9" key="1">
    <citation type="submission" date="2021-03" db="EMBL/GenBank/DDBJ databases">
        <title>Sneathiella sp. CAU 1612 isolated from Kang Won-do.</title>
        <authorList>
            <person name="Kim W."/>
        </authorList>
    </citation>
    <scope>NUCLEOTIDE SEQUENCE [LARGE SCALE GENOMIC DNA]</scope>
    <source>
        <strain evidence="8 9">CAU 1612</strain>
    </source>
</reference>
<accession>A0ABS3F917</accession>
<dbReference type="PANTHER" id="PTHR12835">
    <property type="entry name" value="BIOTIN PROTEIN LIGASE"/>
    <property type="match status" value="1"/>
</dbReference>
<dbReference type="InterPro" id="IPR045864">
    <property type="entry name" value="aa-tRNA-synth_II/BPL/LPL"/>
</dbReference>
<sequence length="261" mass="28144">MIQTMDGGIDLPPFYGLTALETVGSTNLEARALADAGADEGTLVWAKRQQQGVGRRGRQWSSPEGNLYCSLILRPECDPSSAARLSFLTALAIRRAVTKFVDPGTDVRLKWPNDVLIGGCKSAGILLESKMKPDGQMSYVIVGTGINIATYPEITDGLPAISLTKVGADVTVKEVLSAYGYAFLDLYMSWKRDGFAPIREEWLAHATGLGGRITVRLSNEMLEGVFSDLDNNGALILTMDNGQRKMITAGEVFIVPSAPTE</sequence>
<dbReference type="Gene3D" id="3.30.930.10">
    <property type="entry name" value="Bira Bifunctional Protein, Domain 2"/>
    <property type="match status" value="1"/>
</dbReference>
<evidence type="ECO:0000259" key="7">
    <source>
        <dbReference type="PROSITE" id="PS51733"/>
    </source>
</evidence>
<dbReference type="Gene3D" id="2.30.30.100">
    <property type="match status" value="1"/>
</dbReference>
<evidence type="ECO:0000256" key="4">
    <source>
        <dbReference type="ARBA" id="ARBA00023267"/>
    </source>
</evidence>
<protein>
    <recommendedName>
        <fullName evidence="5">biotin--[biotin carboxyl-carrier protein] ligase</fullName>
        <ecNumber evidence="5">6.3.4.15</ecNumber>
    </recommendedName>
</protein>
<dbReference type="EMBL" id="JAFLNC010000005">
    <property type="protein sequence ID" value="MBO0335020.1"/>
    <property type="molecule type" value="Genomic_DNA"/>
</dbReference>
<evidence type="ECO:0000313" key="9">
    <source>
        <dbReference type="Proteomes" id="UP000664761"/>
    </source>
</evidence>
<gene>
    <name evidence="8" type="ORF">J0X12_15445</name>
</gene>
<evidence type="ECO:0000256" key="3">
    <source>
        <dbReference type="ARBA" id="ARBA00022840"/>
    </source>
</evidence>
<name>A0ABS3F917_9PROT</name>
<keyword evidence="4" id="KW-0092">Biotin</keyword>
<proteinExistence type="predicted"/>
<feature type="domain" description="BPL/LPL catalytic" evidence="7">
    <location>
        <begin position="6"/>
        <end position="191"/>
    </location>
</feature>
<evidence type="ECO:0000313" key="8">
    <source>
        <dbReference type="EMBL" id="MBO0335020.1"/>
    </source>
</evidence>
<evidence type="ECO:0000256" key="2">
    <source>
        <dbReference type="ARBA" id="ARBA00022741"/>
    </source>
</evidence>
<dbReference type="InterPro" id="IPR004143">
    <property type="entry name" value="BPL_LPL_catalytic"/>
</dbReference>
<dbReference type="SUPFAM" id="SSF55681">
    <property type="entry name" value="Class II aaRS and biotin synthetases"/>
    <property type="match status" value="1"/>
</dbReference>
<dbReference type="GO" id="GO:0004077">
    <property type="term" value="F:biotin--[biotin carboxyl-carrier protein] ligase activity"/>
    <property type="evidence" value="ECO:0007669"/>
    <property type="project" value="UniProtKB-EC"/>
</dbReference>
<dbReference type="SUPFAM" id="SSF50037">
    <property type="entry name" value="C-terminal domain of transcriptional repressors"/>
    <property type="match status" value="1"/>
</dbReference>
<dbReference type="CDD" id="cd16442">
    <property type="entry name" value="BPL"/>
    <property type="match status" value="1"/>
</dbReference>
<dbReference type="Pfam" id="PF02237">
    <property type="entry name" value="BPL_C"/>
    <property type="match status" value="1"/>
</dbReference>
<keyword evidence="9" id="KW-1185">Reference proteome</keyword>
<dbReference type="EC" id="6.3.4.15" evidence="5"/>
<dbReference type="PANTHER" id="PTHR12835:SF5">
    <property type="entry name" value="BIOTIN--PROTEIN LIGASE"/>
    <property type="match status" value="1"/>
</dbReference>
<keyword evidence="3" id="KW-0067">ATP-binding</keyword>
<comment type="caution">
    <text evidence="8">The sequence shown here is derived from an EMBL/GenBank/DDBJ whole genome shotgun (WGS) entry which is preliminary data.</text>
</comment>
<keyword evidence="2" id="KW-0547">Nucleotide-binding</keyword>
<dbReference type="InterPro" id="IPR004408">
    <property type="entry name" value="Biotin_CoA_COase_ligase"/>
</dbReference>
<dbReference type="InterPro" id="IPR003142">
    <property type="entry name" value="BPL_C"/>
</dbReference>
<evidence type="ECO:0000256" key="6">
    <source>
        <dbReference type="ARBA" id="ARBA00047846"/>
    </source>
</evidence>
<dbReference type="Proteomes" id="UP000664761">
    <property type="component" value="Unassembled WGS sequence"/>
</dbReference>
<dbReference type="InterPro" id="IPR008988">
    <property type="entry name" value="Transcriptional_repressor_C"/>
</dbReference>
<organism evidence="8 9">
    <name type="scientific">Sneathiella sedimenti</name>
    <dbReference type="NCBI Taxonomy" id="2816034"/>
    <lineage>
        <taxon>Bacteria</taxon>
        <taxon>Pseudomonadati</taxon>
        <taxon>Pseudomonadota</taxon>
        <taxon>Alphaproteobacteria</taxon>
        <taxon>Sneathiellales</taxon>
        <taxon>Sneathiellaceae</taxon>
        <taxon>Sneathiella</taxon>
    </lineage>
</organism>
<evidence type="ECO:0000256" key="5">
    <source>
        <dbReference type="ARBA" id="ARBA00024227"/>
    </source>
</evidence>